<feature type="compositionally biased region" description="Basic and acidic residues" evidence="1">
    <location>
        <begin position="102"/>
        <end position="111"/>
    </location>
</feature>
<dbReference type="AlphaFoldDB" id="A0A4C1SV77"/>
<evidence type="ECO:0000256" key="1">
    <source>
        <dbReference type="SAM" id="MobiDB-lite"/>
    </source>
</evidence>
<comment type="caution">
    <text evidence="2">The sequence shown here is derived from an EMBL/GenBank/DDBJ whole genome shotgun (WGS) entry which is preliminary data.</text>
</comment>
<organism evidence="2 3">
    <name type="scientific">Eumeta variegata</name>
    <name type="common">Bagworm moth</name>
    <name type="synonym">Eumeta japonica</name>
    <dbReference type="NCBI Taxonomy" id="151549"/>
    <lineage>
        <taxon>Eukaryota</taxon>
        <taxon>Metazoa</taxon>
        <taxon>Ecdysozoa</taxon>
        <taxon>Arthropoda</taxon>
        <taxon>Hexapoda</taxon>
        <taxon>Insecta</taxon>
        <taxon>Pterygota</taxon>
        <taxon>Neoptera</taxon>
        <taxon>Endopterygota</taxon>
        <taxon>Lepidoptera</taxon>
        <taxon>Glossata</taxon>
        <taxon>Ditrysia</taxon>
        <taxon>Tineoidea</taxon>
        <taxon>Psychidae</taxon>
        <taxon>Oiketicinae</taxon>
        <taxon>Eumeta</taxon>
    </lineage>
</organism>
<dbReference type="Proteomes" id="UP000299102">
    <property type="component" value="Unassembled WGS sequence"/>
</dbReference>
<protein>
    <submittedName>
        <fullName evidence="2">Uncharacterized protein</fullName>
    </submittedName>
</protein>
<keyword evidence="3" id="KW-1185">Reference proteome</keyword>
<evidence type="ECO:0000313" key="2">
    <source>
        <dbReference type="EMBL" id="GBP05845.1"/>
    </source>
</evidence>
<proteinExistence type="predicted"/>
<gene>
    <name evidence="2" type="ORF">EVAR_5136_1</name>
</gene>
<sequence>MELEDGHRNSVIKRRNPIEFGLVFNDAKEGLASGPGEQANEILESRFKNSKRNTECCGRQAHGTRVQSMEQQIEYCAGGWSRAREAVGCGRTAPLTILFDSPRPEQGEPGRRNGSSPSI</sequence>
<reference evidence="2 3" key="1">
    <citation type="journal article" date="2019" name="Commun. Biol.">
        <title>The bagworm genome reveals a unique fibroin gene that provides high tensile strength.</title>
        <authorList>
            <person name="Kono N."/>
            <person name="Nakamura H."/>
            <person name="Ohtoshi R."/>
            <person name="Tomita M."/>
            <person name="Numata K."/>
            <person name="Arakawa K."/>
        </authorList>
    </citation>
    <scope>NUCLEOTIDE SEQUENCE [LARGE SCALE GENOMIC DNA]</scope>
</reference>
<name>A0A4C1SV77_EUMVA</name>
<evidence type="ECO:0000313" key="3">
    <source>
        <dbReference type="Proteomes" id="UP000299102"/>
    </source>
</evidence>
<dbReference type="EMBL" id="BGZK01000019">
    <property type="protein sequence ID" value="GBP05845.1"/>
    <property type="molecule type" value="Genomic_DNA"/>
</dbReference>
<feature type="region of interest" description="Disordered" evidence="1">
    <location>
        <begin position="97"/>
        <end position="119"/>
    </location>
</feature>
<accession>A0A4C1SV77</accession>